<proteinExistence type="inferred from homology"/>
<evidence type="ECO:0000313" key="6">
    <source>
        <dbReference type="Proteomes" id="UP000779049"/>
    </source>
</evidence>
<protein>
    <recommendedName>
        <fullName evidence="3">Bifunctional ligase/repressor BirA</fullName>
    </recommendedName>
    <alternativeName>
        <fullName evidence="3">Biotin--[acetyl-CoA-carboxylase] ligase</fullName>
        <ecNumber evidence="3">6.3.4.15</ecNumber>
    </alternativeName>
    <alternativeName>
        <fullName evidence="3">Biotin--protein ligase</fullName>
    </alternativeName>
    <alternativeName>
        <fullName evidence="3">Biotin-[acetyl-CoA carboxylase] synthetase</fullName>
    </alternativeName>
</protein>
<dbReference type="InterPro" id="IPR004143">
    <property type="entry name" value="BPL_LPL_catalytic"/>
</dbReference>
<feature type="binding site" evidence="3">
    <location>
        <position position="187"/>
    </location>
    <ligand>
        <name>biotin</name>
        <dbReference type="ChEBI" id="CHEBI:57586"/>
    </ligand>
</feature>
<dbReference type="EMBL" id="VIRV01000001">
    <property type="protein sequence ID" value="MBY0757686.1"/>
    <property type="molecule type" value="Genomic_DNA"/>
</dbReference>
<comment type="function">
    <text evidence="3">Acts both as a biotin--[acetyl-CoA-carboxylase] ligase and a repressor.</text>
</comment>
<evidence type="ECO:0000256" key="1">
    <source>
        <dbReference type="ARBA" id="ARBA00022598"/>
    </source>
</evidence>
<dbReference type="InterPro" id="IPR030855">
    <property type="entry name" value="Bifunct_BirA"/>
</dbReference>
<dbReference type="Gene3D" id="1.10.10.10">
    <property type="entry name" value="Winged helix-like DNA-binding domain superfamily/Winged helix DNA-binding domain"/>
    <property type="match status" value="1"/>
</dbReference>
<feature type="binding site" evidence="3">
    <location>
        <begin position="120"/>
        <end position="122"/>
    </location>
    <ligand>
        <name>biotin</name>
        <dbReference type="ChEBI" id="CHEBI:57586"/>
    </ligand>
</feature>
<dbReference type="Gene3D" id="2.30.30.100">
    <property type="match status" value="1"/>
</dbReference>
<comment type="similarity">
    <text evidence="3">Belongs to the biotin--protein ligase family.</text>
</comment>
<keyword evidence="3" id="KW-0547">Nucleotide-binding</keyword>
<dbReference type="Proteomes" id="UP000779049">
    <property type="component" value="Unassembled WGS sequence"/>
</dbReference>
<keyword evidence="6" id="KW-1185">Reference proteome</keyword>
<comment type="catalytic activity">
    <reaction evidence="3">
        <text>biotin + L-lysyl-[protein] + ATP = N(6)-biotinyl-L-lysyl-[protein] + AMP + diphosphate + H(+)</text>
        <dbReference type="Rhea" id="RHEA:11756"/>
        <dbReference type="Rhea" id="RHEA-COMP:9752"/>
        <dbReference type="Rhea" id="RHEA-COMP:10505"/>
        <dbReference type="ChEBI" id="CHEBI:15378"/>
        <dbReference type="ChEBI" id="CHEBI:29969"/>
        <dbReference type="ChEBI" id="CHEBI:30616"/>
        <dbReference type="ChEBI" id="CHEBI:33019"/>
        <dbReference type="ChEBI" id="CHEBI:57586"/>
        <dbReference type="ChEBI" id="CHEBI:83144"/>
        <dbReference type="ChEBI" id="CHEBI:456215"/>
        <dbReference type="EC" id="6.3.4.15"/>
    </reaction>
</comment>
<dbReference type="Pfam" id="PF08279">
    <property type="entry name" value="HTH_11"/>
    <property type="match status" value="1"/>
</dbReference>
<dbReference type="PROSITE" id="PS51733">
    <property type="entry name" value="BPL_LPL_CATALYTIC"/>
    <property type="match status" value="1"/>
</dbReference>
<dbReference type="Pfam" id="PF02237">
    <property type="entry name" value="BPL_C"/>
    <property type="match status" value="1"/>
</dbReference>
<evidence type="ECO:0000313" key="5">
    <source>
        <dbReference type="EMBL" id="MBY0757686.1"/>
    </source>
</evidence>
<dbReference type="SUPFAM" id="SSF46785">
    <property type="entry name" value="Winged helix' DNA-binding domain"/>
    <property type="match status" value="1"/>
</dbReference>
<dbReference type="EC" id="6.3.4.15" evidence="3"/>
<keyword evidence="1 3" id="KW-0436">Ligase</keyword>
<accession>A0ABS7L3S8</accession>
<dbReference type="InterPro" id="IPR004408">
    <property type="entry name" value="Biotin_CoA_COase_ligase"/>
</dbReference>
<dbReference type="InterPro" id="IPR036390">
    <property type="entry name" value="WH_DNA-bd_sf"/>
</dbReference>
<dbReference type="Pfam" id="PF03099">
    <property type="entry name" value="BPL_LplA_LipB"/>
    <property type="match status" value="1"/>
</dbReference>
<dbReference type="InterPro" id="IPR003142">
    <property type="entry name" value="BPL_C"/>
</dbReference>
<feature type="domain" description="BPL/LPL catalytic" evidence="4">
    <location>
        <begin position="76"/>
        <end position="267"/>
    </location>
</feature>
<dbReference type="Gene3D" id="3.30.930.10">
    <property type="entry name" value="Bira Bifunctional Protein, Domain 2"/>
    <property type="match status" value="1"/>
</dbReference>
<dbReference type="CDD" id="cd16442">
    <property type="entry name" value="BPL"/>
    <property type="match status" value="1"/>
</dbReference>
<dbReference type="InterPro" id="IPR013196">
    <property type="entry name" value="HTH_11"/>
</dbReference>
<dbReference type="SUPFAM" id="SSF55681">
    <property type="entry name" value="Class II aaRS and biotin synthetases"/>
    <property type="match status" value="1"/>
</dbReference>
<organism evidence="5 6">
    <name type="scientific">Sellimonas caecigallum</name>
    <dbReference type="NCBI Taxonomy" id="2592333"/>
    <lineage>
        <taxon>Bacteria</taxon>
        <taxon>Bacillati</taxon>
        <taxon>Bacillota</taxon>
        <taxon>Clostridia</taxon>
        <taxon>Lachnospirales</taxon>
        <taxon>Lachnospiraceae</taxon>
        <taxon>Sellimonas</taxon>
    </lineage>
</organism>
<dbReference type="PANTHER" id="PTHR12835:SF5">
    <property type="entry name" value="BIOTIN--PROTEIN LIGASE"/>
    <property type="match status" value="1"/>
</dbReference>
<sequence length="328" mass="36224">MTGKDRVLALLLEADGEAISGQEMAEKLQISRSAVWKSVKALQKEGYRIQGVTNKGYVLLSESEKLSEAAIRKYLGKKYEDCRLCIYGEVASTNRTLRELADEGAKEGTVVLAKCQTEGRGRRGREFYSPADTGLYMSILLRPQMEISDLMMVTAASAAATAEAVEAITGTETAIKWVNDVYAKGKKVSGILTEASFSLENGSIDFLIVGIGVNVLEPEGGFPESIQEKAGAVCQRDQCPEGIRNVLAAEIIKRVLSYYRTLPERTFYPSYKEKMLWMGEKIFVHTADKKKPAIAVGIDDRCSLRVRYEDGTEEILRTGEISVSHPDR</sequence>
<dbReference type="HAMAP" id="MF_00978">
    <property type="entry name" value="Bifunct_BirA"/>
    <property type="match status" value="1"/>
</dbReference>
<dbReference type="PANTHER" id="PTHR12835">
    <property type="entry name" value="BIOTIN PROTEIN LIGASE"/>
    <property type="match status" value="1"/>
</dbReference>
<dbReference type="NCBIfam" id="TIGR00121">
    <property type="entry name" value="birA_ligase"/>
    <property type="match status" value="1"/>
</dbReference>
<feature type="binding site" evidence="3">
    <location>
        <begin position="92"/>
        <end position="94"/>
    </location>
    <ligand>
        <name>biotin</name>
        <dbReference type="ChEBI" id="CHEBI:57586"/>
    </ligand>
</feature>
<keyword evidence="2 3" id="KW-0092">Biotin</keyword>
<keyword evidence="3" id="KW-0238">DNA-binding</keyword>
<evidence type="ECO:0000256" key="2">
    <source>
        <dbReference type="ARBA" id="ARBA00023267"/>
    </source>
</evidence>
<evidence type="ECO:0000259" key="4">
    <source>
        <dbReference type="PROSITE" id="PS51733"/>
    </source>
</evidence>
<keyword evidence="3" id="KW-0805">Transcription regulation</keyword>
<dbReference type="RefSeq" id="WP_087213240.1">
    <property type="nucleotide sequence ID" value="NZ_CP173660.1"/>
</dbReference>
<gene>
    <name evidence="3" type="primary">birA</name>
    <name evidence="5" type="ORF">FLB61_00965</name>
</gene>
<comment type="caution">
    <text evidence="5">The sequence shown here is derived from an EMBL/GenBank/DDBJ whole genome shotgun (WGS) entry which is preliminary data.</text>
</comment>
<dbReference type="InterPro" id="IPR045864">
    <property type="entry name" value="aa-tRNA-synth_II/BPL/LPL"/>
</dbReference>
<reference evidence="5 6" key="1">
    <citation type="journal article" date="2020" name="New Microbes New Infect">
        <title>Sellimonas caecigallum sp. nov., description and genome sequence of a new member of the Sellimonas genus isolated from the cecum of feral chicken.</title>
        <authorList>
            <person name="Wongkuna S."/>
            <person name="Ghimire S."/>
            <person name="Antony L."/>
            <person name="Chankhamhaengdecha S."/>
            <person name="Janvilisri T."/>
            <person name="Scaria J."/>
        </authorList>
    </citation>
    <scope>NUCLEOTIDE SEQUENCE [LARGE SCALE GENOMIC DNA]</scope>
    <source>
        <strain evidence="5 6">SW451</strain>
    </source>
</reference>
<dbReference type="InterPro" id="IPR036388">
    <property type="entry name" value="WH-like_DNA-bd_sf"/>
</dbReference>
<feature type="DNA-binding region" description="H-T-H motif" evidence="3">
    <location>
        <begin position="21"/>
        <end position="40"/>
    </location>
</feature>
<dbReference type="GO" id="GO:0004077">
    <property type="term" value="F:biotin--[biotin carboxyl-carrier protein] ligase activity"/>
    <property type="evidence" value="ECO:0007669"/>
    <property type="project" value="UniProtKB-EC"/>
</dbReference>
<keyword evidence="3" id="KW-0067">ATP-binding</keyword>
<evidence type="ECO:0000256" key="3">
    <source>
        <dbReference type="HAMAP-Rule" id="MF_00978"/>
    </source>
</evidence>
<keyword evidence="3" id="KW-0804">Transcription</keyword>
<name>A0ABS7L3S8_9FIRM</name>
<feature type="binding site" evidence="3">
    <location>
        <position position="116"/>
    </location>
    <ligand>
        <name>biotin</name>
        <dbReference type="ChEBI" id="CHEBI:57586"/>
    </ligand>
</feature>
<keyword evidence="3" id="KW-0678">Repressor</keyword>